<accession>A0ABN8J807</accession>
<dbReference type="PANTHER" id="PTHR10773:SF19">
    <property type="match status" value="1"/>
</dbReference>
<gene>
    <name evidence="1" type="ORF">IPOD504_LOCUS17667</name>
</gene>
<dbReference type="Proteomes" id="UP000837857">
    <property type="component" value="Unassembled WGS sequence"/>
</dbReference>
<dbReference type="EMBL" id="CAKOGK010000001">
    <property type="protein sequence ID" value="CAH2078818.1"/>
    <property type="molecule type" value="Genomic_DNA"/>
</dbReference>
<evidence type="ECO:0000313" key="2">
    <source>
        <dbReference type="Proteomes" id="UP000837857"/>
    </source>
</evidence>
<proteinExistence type="predicted"/>
<sequence length="153" mass="18200">MARSKRHTKRASCYNTKVMEFKEFFDLSALANQVINNRNKDENGDRINWLKIKSFRFRKDRPGKIEYKYMHSEEYKTISVHCIGRPRTLPTRLPQLYKKRLPISVQKKKDLLKLCRQGAIPEDFPWYKQLPTSSTAEDYAENHSEEEGDQQDD</sequence>
<protein>
    <submittedName>
        <fullName evidence="1">Uncharacterized protein</fullName>
    </submittedName>
</protein>
<name>A0ABN8J807_9NEOP</name>
<evidence type="ECO:0000313" key="1">
    <source>
        <dbReference type="EMBL" id="CAH2078818.1"/>
    </source>
</evidence>
<feature type="non-terminal residue" evidence="1">
    <location>
        <position position="153"/>
    </location>
</feature>
<organism evidence="1 2">
    <name type="scientific">Iphiclides podalirius</name>
    <name type="common">scarce swallowtail</name>
    <dbReference type="NCBI Taxonomy" id="110791"/>
    <lineage>
        <taxon>Eukaryota</taxon>
        <taxon>Metazoa</taxon>
        <taxon>Ecdysozoa</taxon>
        <taxon>Arthropoda</taxon>
        <taxon>Hexapoda</taxon>
        <taxon>Insecta</taxon>
        <taxon>Pterygota</taxon>
        <taxon>Neoptera</taxon>
        <taxon>Endopterygota</taxon>
        <taxon>Lepidoptera</taxon>
        <taxon>Glossata</taxon>
        <taxon>Ditrysia</taxon>
        <taxon>Papilionoidea</taxon>
        <taxon>Papilionidae</taxon>
        <taxon>Papilioninae</taxon>
        <taxon>Iphiclides</taxon>
    </lineage>
</organism>
<keyword evidence="2" id="KW-1185">Reference proteome</keyword>
<reference evidence="1" key="1">
    <citation type="submission" date="2022-03" db="EMBL/GenBank/DDBJ databases">
        <authorList>
            <person name="Martin H S."/>
        </authorList>
    </citation>
    <scope>NUCLEOTIDE SEQUENCE [LARGE SCALE GENOMIC DNA]</scope>
</reference>
<dbReference type="PANTHER" id="PTHR10773">
    <property type="entry name" value="DNA-DIRECTED RNA POLYMERASES I, II, AND III SUBUNIT RPABC2"/>
    <property type="match status" value="1"/>
</dbReference>
<comment type="caution">
    <text evidence="1">The sequence shown here is derived from an EMBL/GenBank/DDBJ whole genome shotgun (WGS) entry which is preliminary data.</text>
</comment>